<reference evidence="1 2" key="1">
    <citation type="submission" date="2020-10" db="EMBL/GenBank/DDBJ databases">
        <title>Connecting structure to function with the recovery of over 1000 high-quality activated sludge metagenome-assembled genomes encoding full-length rRNA genes using long-read sequencing.</title>
        <authorList>
            <person name="Singleton C.M."/>
            <person name="Petriglieri F."/>
            <person name="Kristensen J.M."/>
            <person name="Kirkegaard R.H."/>
            <person name="Michaelsen T.Y."/>
            <person name="Andersen M.H."/>
            <person name="Karst S.M."/>
            <person name="Dueholm M.S."/>
            <person name="Nielsen P.H."/>
            <person name="Albertsen M."/>
        </authorList>
    </citation>
    <scope>NUCLEOTIDE SEQUENCE [LARGE SCALE GENOMIC DNA]</scope>
    <source>
        <strain evidence="1">Lyne_18-Q3-R50-59_MAXAC.006</strain>
    </source>
</reference>
<dbReference type="Gene3D" id="3.30.530.20">
    <property type="match status" value="1"/>
</dbReference>
<sequence>MGSIELSVDVAADARTTWAVLADVGHHHRWMEDAVSIRFEGEQRQGEGTVFFADTRVGPLRTTDRMIITAWTDEREMSVRHEGAVTGEGTFTLEPRADGGTRVLWRERLNFPWWFAGRLGEVVAKPILSWVWRRNLTNLARLVDAGPAE</sequence>
<gene>
    <name evidence="1" type="ORF">IPN02_03435</name>
</gene>
<accession>A0A936NBB0</accession>
<organism evidence="1 2">
    <name type="scientific">Candidatus Neomicrothrix subdominans</name>
    <dbReference type="NCBI Taxonomy" id="2954438"/>
    <lineage>
        <taxon>Bacteria</taxon>
        <taxon>Bacillati</taxon>
        <taxon>Actinomycetota</taxon>
        <taxon>Acidimicrobiia</taxon>
        <taxon>Acidimicrobiales</taxon>
        <taxon>Microthrixaceae</taxon>
        <taxon>Candidatus Neomicrothrix</taxon>
    </lineage>
</organism>
<protein>
    <submittedName>
        <fullName evidence="1">SRPBCC family protein</fullName>
    </submittedName>
</protein>
<evidence type="ECO:0000313" key="2">
    <source>
        <dbReference type="Proteomes" id="UP000727993"/>
    </source>
</evidence>
<dbReference type="InterPro" id="IPR023393">
    <property type="entry name" value="START-like_dom_sf"/>
</dbReference>
<dbReference type="EMBL" id="JADJZA010000001">
    <property type="protein sequence ID" value="MBK9295926.1"/>
    <property type="molecule type" value="Genomic_DNA"/>
</dbReference>
<dbReference type="CDD" id="cd07812">
    <property type="entry name" value="SRPBCC"/>
    <property type="match status" value="1"/>
</dbReference>
<dbReference type="InterPro" id="IPR019587">
    <property type="entry name" value="Polyketide_cyclase/dehydratase"/>
</dbReference>
<dbReference type="Pfam" id="PF10604">
    <property type="entry name" value="Polyketide_cyc2"/>
    <property type="match status" value="1"/>
</dbReference>
<dbReference type="Proteomes" id="UP000727993">
    <property type="component" value="Unassembled WGS sequence"/>
</dbReference>
<comment type="caution">
    <text evidence="1">The sequence shown here is derived from an EMBL/GenBank/DDBJ whole genome shotgun (WGS) entry which is preliminary data.</text>
</comment>
<dbReference type="SUPFAM" id="SSF55961">
    <property type="entry name" value="Bet v1-like"/>
    <property type="match status" value="1"/>
</dbReference>
<name>A0A936NBB0_9ACTN</name>
<evidence type="ECO:0000313" key="1">
    <source>
        <dbReference type="EMBL" id="MBK9295926.1"/>
    </source>
</evidence>
<dbReference type="AlphaFoldDB" id="A0A936NBB0"/>
<proteinExistence type="predicted"/>